<keyword evidence="1" id="KW-0863">Zinc-finger</keyword>
<organism evidence="4 5">
    <name type="scientific">Pleurodeles waltl</name>
    <name type="common">Iberian ribbed newt</name>
    <dbReference type="NCBI Taxonomy" id="8319"/>
    <lineage>
        <taxon>Eukaryota</taxon>
        <taxon>Metazoa</taxon>
        <taxon>Chordata</taxon>
        <taxon>Craniata</taxon>
        <taxon>Vertebrata</taxon>
        <taxon>Euteleostomi</taxon>
        <taxon>Amphibia</taxon>
        <taxon>Batrachia</taxon>
        <taxon>Caudata</taxon>
        <taxon>Salamandroidea</taxon>
        <taxon>Salamandridae</taxon>
        <taxon>Pleurodelinae</taxon>
        <taxon>Pleurodeles</taxon>
    </lineage>
</organism>
<feature type="region of interest" description="Disordered" evidence="2">
    <location>
        <begin position="328"/>
        <end position="349"/>
    </location>
</feature>
<dbReference type="AlphaFoldDB" id="A0AAV7PZE6"/>
<reference evidence="4" key="1">
    <citation type="journal article" date="2022" name="bioRxiv">
        <title>Sequencing and chromosome-scale assembly of the giantPleurodeles waltlgenome.</title>
        <authorList>
            <person name="Brown T."/>
            <person name="Elewa A."/>
            <person name="Iarovenko S."/>
            <person name="Subramanian E."/>
            <person name="Araus A.J."/>
            <person name="Petzold A."/>
            <person name="Susuki M."/>
            <person name="Suzuki K.-i.T."/>
            <person name="Hayashi T."/>
            <person name="Toyoda A."/>
            <person name="Oliveira C."/>
            <person name="Osipova E."/>
            <person name="Leigh N.D."/>
            <person name="Simon A."/>
            <person name="Yun M.H."/>
        </authorList>
    </citation>
    <scope>NUCLEOTIDE SEQUENCE</scope>
    <source>
        <strain evidence="4">20211129_DDA</strain>
        <tissue evidence="4">Liver</tissue>
    </source>
</reference>
<dbReference type="PROSITE" id="PS50103">
    <property type="entry name" value="ZF_C3H1"/>
    <property type="match status" value="1"/>
</dbReference>
<dbReference type="EMBL" id="JANPWB010000011">
    <property type="protein sequence ID" value="KAJ1131090.1"/>
    <property type="molecule type" value="Genomic_DNA"/>
</dbReference>
<keyword evidence="1" id="KW-0862">Zinc</keyword>
<dbReference type="InterPro" id="IPR000571">
    <property type="entry name" value="Znf_CCCH"/>
</dbReference>
<sequence>MEITEANGGLDLEEMIKAAREAATTRSKDWILKQIRGAGSSEKETEEVLGDINATNAAESEVTPPETKKRQRNTSRGAKKGDKKDTGEPAESATPGPSKKVKTSNGKPYMVTRAPGLAGRIPLAVKERIWRREFIDIFTLLEIQVEGLDLTTVDKKEEERRERNRVRKERNFDNWLDAFRIMACIIVEKFPHCARDLWLYEAKIHEAQRQFSGEAWLEYDKGFRLKMQGHPDMEWDEEDVSGYMHKMMVAREARNWAHKGEQPFRGSFHKVRYEKGKPYQKRQPYTQWKGPQAGKTVAAVCYKFEKDECTWGAACKFRHVCSACGGGHPASDCKRGGGGSFKREKDKKK</sequence>
<feature type="region of interest" description="Disordered" evidence="2">
    <location>
        <begin position="36"/>
        <end position="110"/>
    </location>
</feature>
<comment type="caution">
    <text evidence="4">The sequence shown here is derived from an EMBL/GenBank/DDBJ whole genome shotgun (WGS) entry which is preliminary data.</text>
</comment>
<proteinExistence type="predicted"/>
<keyword evidence="1" id="KW-0479">Metal-binding</keyword>
<dbReference type="Proteomes" id="UP001066276">
    <property type="component" value="Chromosome 7"/>
</dbReference>
<keyword evidence="5" id="KW-1185">Reference proteome</keyword>
<evidence type="ECO:0000256" key="1">
    <source>
        <dbReference type="PROSITE-ProRule" id="PRU00723"/>
    </source>
</evidence>
<feature type="zinc finger region" description="C3H1-type" evidence="1">
    <location>
        <begin position="295"/>
        <end position="322"/>
    </location>
</feature>
<evidence type="ECO:0000313" key="5">
    <source>
        <dbReference type="Proteomes" id="UP001066276"/>
    </source>
</evidence>
<dbReference type="PANTHER" id="PTHR35558">
    <property type="entry name" value="SGNH_HYDRO DOMAIN-CONTAINING PROTEIN"/>
    <property type="match status" value="1"/>
</dbReference>
<dbReference type="GO" id="GO:0008270">
    <property type="term" value="F:zinc ion binding"/>
    <property type="evidence" value="ECO:0007669"/>
    <property type="project" value="UniProtKB-KW"/>
</dbReference>
<feature type="domain" description="C3H1-type" evidence="3">
    <location>
        <begin position="295"/>
        <end position="322"/>
    </location>
</feature>
<name>A0AAV7PZE6_PLEWA</name>
<accession>A0AAV7PZE6</accession>
<dbReference type="PANTHER" id="PTHR35558:SF1">
    <property type="entry name" value="ENDONUCLEASE_EXONUCLEASE_PHOSPHATASE DOMAIN-CONTAINING PROTEIN"/>
    <property type="match status" value="1"/>
</dbReference>
<evidence type="ECO:0000313" key="4">
    <source>
        <dbReference type="EMBL" id="KAJ1131090.1"/>
    </source>
</evidence>
<protein>
    <recommendedName>
        <fullName evidence="3">C3H1-type domain-containing protein</fullName>
    </recommendedName>
</protein>
<gene>
    <name evidence="4" type="ORF">NDU88_009433</name>
</gene>
<evidence type="ECO:0000259" key="3">
    <source>
        <dbReference type="PROSITE" id="PS50103"/>
    </source>
</evidence>
<evidence type="ECO:0000256" key="2">
    <source>
        <dbReference type="SAM" id="MobiDB-lite"/>
    </source>
</evidence>